<reference evidence="1 2" key="1">
    <citation type="submission" date="2019-06" db="EMBL/GenBank/DDBJ databases">
        <title>Vibrio cholerae phylogeny based on whole-genome sequencing reveals genetic diversity and population strucutre.</title>
        <authorList>
            <person name="Zhiqiu Y."/>
            <person name="Bin L."/>
            <person name="Lingyan J."/>
        </authorList>
    </citation>
    <scope>NUCLEOTIDE SEQUENCE [LARGE SCALE GENOMIC DNA]</scope>
    <source>
        <strain evidence="1 2">N2814</strain>
    </source>
</reference>
<comment type="caution">
    <text evidence="1">The sequence shown here is derived from an EMBL/GenBank/DDBJ whole genome shotgun (WGS) entry which is preliminary data.</text>
</comment>
<dbReference type="EMBL" id="VSIJ01000005">
    <property type="protein sequence ID" value="TXX67269.1"/>
    <property type="molecule type" value="Genomic_DNA"/>
</dbReference>
<organism evidence="1 2">
    <name type="scientific">Vibrio cholerae</name>
    <dbReference type="NCBI Taxonomy" id="666"/>
    <lineage>
        <taxon>Bacteria</taxon>
        <taxon>Pseudomonadati</taxon>
        <taxon>Pseudomonadota</taxon>
        <taxon>Gammaproteobacteria</taxon>
        <taxon>Vibrionales</taxon>
        <taxon>Vibrionaceae</taxon>
        <taxon>Vibrio</taxon>
    </lineage>
</organism>
<dbReference type="RefSeq" id="WP_148521409.1">
    <property type="nucleotide sequence ID" value="NZ_VSIJ01000005.1"/>
</dbReference>
<name>A0ABD7SRB6_VIBCL</name>
<accession>A0ABD7SRB6</accession>
<dbReference type="AlphaFoldDB" id="A0ABD7SRB6"/>
<proteinExistence type="predicted"/>
<protein>
    <submittedName>
        <fullName evidence="1">Uncharacterized protein</fullName>
    </submittedName>
</protein>
<gene>
    <name evidence="1" type="ORF">FXF03_01465</name>
</gene>
<evidence type="ECO:0000313" key="2">
    <source>
        <dbReference type="Proteomes" id="UP000323819"/>
    </source>
</evidence>
<dbReference type="Proteomes" id="UP000323819">
    <property type="component" value="Unassembled WGS sequence"/>
</dbReference>
<evidence type="ECO:0000313" key="1">
    <source>
        <dbReference type="EMBL" id="TXX67269.1"/>
    </source>
</evidence>
<sequence>MESTLLAMIDSAKQTNALLADTIGSLKECVSYDVGGYLNKVTSIAYGTLSTCLGQVEMLKGDHSITNYEVLDAVFYSLKNFTLNQYRAGVVYHCWQDCWKDFMHTLSIRLD</sequence>